<keyword evidence="2" id="KW-1185">Reference proteome</keyword>
<dbReference type="EMBL" id="RCHS01003559">
    <property type="protein sequence ID" value="RMX40930.1"/>
    <property type="molecule type" value="Genomic_DNA"/>
</dbReference>
<evidence type="ECO:0000313" key="2">
    <source>
        <dbReference type="Proteomes" id="UP000275408"/>
    </source>
</evidence>
<dbReference type="STRING" id="46731.A0A3M6THS7"/>
<name>A0A3M6THS7_POCDA</name>
<dbReference type="PANTHER" id="PTHR33559">
    <property type="entry name" value="PROTEASOME ASSEMBLY CHAPERONE 4"/>
    <property type="match status" value="1"/>
</dbReference>
<comment type="caution">
    <text evidence="1">The sequence shown here is derived from an EMBL/GenBank/DDBJ whole genome shotgun (WGS) entry which is preliminary data.</text>
</comment>
<evidence type="ECO:0000313" key="1">
    <source>
        <dbReference type="EMBL" id="RMX40930.1"/>
    </source>
</evidence>
<reference evidence="1 2" key="1">
    <citation type="journal article" date="2018" name="Sci. Rep.">
        <title>Comparative analysis of the Pocillopora damicornis genome highlights role of immune system in coral evolution.</title>
        <authorList>
            <person name="Cunning R."/>
            <person name="Bay R.A."/>
            <person name="Gillette P."/>
            <person name="Baker A.C."/>
            <person name="Traylor-Knowles N."/>
        </authorList>
    </citation>
    <scope>NUCLEOTIDE SEQUENCE [LARGE SCALE GENOMIC DNA]</scope>
    <source>
        <strain evidence="1">RSMAS</strain>
        <tissue evidence="1">Whole animal</tissue>
    </source>
</reference>
<proteinExistence type="predicted"/>
<feature type="non-terminal residue" evidence="1">
    <location>
        <position position="1"/>
    </location>
</feature>
<dbReference type="Pfam" id="PF16093">
    <property type="entry name" value="PAC4"/>
    <property type="match status" value="1"/>
</dbReference>
<gene>
    <name evidence="1" type="ORF">pdam_00017657</name>
</gene>
<dbReference type="Proteomes" id="UP000275408">
    <property type="component" value="Unassembled WGS sequence"/>
</dbReference>
<dbReference type="GO" id="GO:0043248">
    <property type="term" value="P:proteasome assembly"/>
    <property type="evidence" value="ECO:0007669"/>
    <property type="project" value="InterPro"/>
</dbReference>
<dbReference type="OrthoDB" id="368507at2759"/>
<dbReference type="InterPro" id="IPR032157">
    <property type="entry name" value="PAC4"/>
</dbReference>
<organism evidence="1 2">
    <name type="scientific">Pocillopora damicornis</name>
    <name type="common">Cauliflower coral</name>
    <name type="synonym">Millepora damicornis</name>
    <dbReference type="NCBI Taxonomy" id="46731"/>
    <lineage>
        <taxon>Eukaryota</taxon>
        <taxon>Metazoa</taxon>
        <taxon>Cnidaria</taxon>
        <taxon>Anthozoa</taxon>
        <taxon>Hexacorallia</taxon>
        <taxon>Scleractinia</taxon>
        <taxon>Astrocoeniina</taxon>
        <taxon>Pocilloporidae</taxon>
        <taxon>Pocillopora</taxon>
    </lineage>
</organism>
<protein>
    <submittedName>
        <fullName evidence="1">Uncharacterized protein</fullName>
    </submittedName>
</protein>
<sequence length="136" mass="15308">EPGGVSNEGLVSNHRSCPNFDELTIFKMENERQSNGETALSINGKVPVPAECKFTLHTFSDTLLDQKVHFQILKMTDSLYVWIGTSPEMDALAVAMCTKYSFWSLLPFPPPPSPSTDQGEREREIDSTKIFLHYLL</sequence>
<accession>A0A3M6THS7</accession>
<dbReference type="PANTHER" id="PTHR33559:SF1">
    <property type="entry name" value="PROTEASOME ASSEMBLY CHAPERONE 4"/>
    <property type="match status" value="1"/>
</dbReference>
<dbReference type="AlphaFoldDB" id="A0A3M6THS7"/>